<accession>A0A484FP76</accession>
<keyword evidence="5" id="KW-1185">Reference proteome</keyword>
<evidence type="ECO:0008006" key="6">
    <source>
        <dbReference type="Google" id="ProtNLM"/>
    </source>
</evidence>
<feature type="region of interest" description="Disordered" evidence="1">
    <location>
        <begin position="168"/>
        <end position="208"/>
    </location>
</feature>
<keyword evidence="2" id="KW-0472">Membrane</keyword>
<evidence type="ECO:0000256" key="3">
    <source>
        <dbReference type="SAM" id="SignalP"/>
    </source>
</evidence>
<keyword evidence="2" id="KW-1133">Transmembrane helix</keyword>
<evidence type="ECO:0000313" key="4">
    <source>
        <dbReference type="EMBL" id="TDZ19792.1"/>
    </source>
</evidence>
<feature type="compositionally biased region" description="Low complexity" evidence="1">
    <location>
        <begin position="111"/>
        <end position="136"/>
    </location>
</feature>
<dbReference type="AlphaFoldDB" id="A0A484FP76"/>
<name>A0A484FP76_COLOR</name>
<keyword evidence="3" id="KW-0732">Signal</keyword>
<keyword evidence="2" id="KW-0812">Transmembrane</keyword>
<comment type="caution">
    <text evidence="4">The sequence shown here is derived from an EMBL/GenBank/DDBJ whole genome shotgun (WGS) entry which is preliminary data.</text>
</comment>
<feature type="signal peptide" evidence="3">
    <location>
        <begin position="1"/>
        <end position="16"/>
    </location>
</feature>
<dbReference type="EMBL" id="AMCV02000018">
    <property type="protein sequence ID" value="TDZ19792.1"/>
    <property type="molecule type" value="Genomic_DNA"/>
</dbReference>
<feature type="compositionally biased region" description="Low complexity" evidence="1">
    <location>
        <begin position="168"/>
        <end position="188"/>
    </location>
</feature>
<dbReference type="STRING" id="1213857.A0A484FP76"/>
<feature type="region of interest" description="Disordered" evidence="1">
    <location>
        <begin position="111"/>
        <end position="139"/>
    </location>
</feature>
<organism evidence="4 5">
    <name type="scientific">Colletotrichum orbiculare (strain 104-T / ATCC 96160 / CBS 514.97 / LARS 414 / MAFF 240422)</name>
    <name type="common">Cucumber anthracnose fungus</name>
    <name type="synonym">Colletotrichum lagenarium</name>
    <dbReference type="NCBI Taxonomy" id="1213857"/>
    <lineage>
        <taxon>Eukaryota</taxon>
        <taxon>Fungi</taxon>
        <taxon>Dikarya</taxon>
        <taxon>Ascomycota</taxon>
        <taxon>Pezizomycotina</taxon>
        <taxon>Sordariomycetes</taxon>
        <taxon>Hypocreomycetidae</taxon>
        <taxon>Glomerellales</taxon>
        <taxon>Glomerellaceae</taxon>
        <taxon>Colletotrichum</taxon>
        <taxon>Colletotrichum orbiculare species complex</taxon>
    </lineage>
</organism>
<dbReference type="OrthoDB" id="5152093at2759"/>
<sequence length="258" mass="25820">MLKSLVLLALSVGALAVEGLTPVVKRTAPAPCFESGDIRCGDVCIPKDHACCPDKSGGCHAKTAYCMSVTNDKTGCCAKGDKCNDAFNLQDITTSAATVVVGSSNTVKATSSATAAPAPANSTVTTTKQKQSKSATGVTFHSDPTAVVSSKKGVPTTVSSNNTITTTKTIKASSKPSTSAAKSTGTSGNQTTQLAAPTKPANATGTGGAPRVTDVNGALVYGGSIAQAAVFAAVALLFILHNIRLLFASVEPSRVGAA</sequence>
<evidence type="ECO:0000256" key="1">
    <source>
        <dbReference type="SAM" id="MobiDB-lite"/>
    </source>
</evidence>
<evidence type="ECO:0000256" key="2">
    <source>
        <dbReference type="SAM" id="Phobius"/>
    </source>
</evidence>
<proteinExistence type="predicted"/>
<gene>
    <name evidence="4" type="ORF">Cob_v007275</name>
</gene>
<dbReference type="Proteomes" id="UP000014480">
    <property type="component" value="Unassembled WGS sequence"/>
</dbReference>
<reference evidence="5" key="1">
    <citation type="journal article" date="2013" name="New Phytol.">
        <title>Comparative genomic and transcriptomic analyses reveal the hemibiotrophic stage shift of Colletotrichum fungi.</title>
        <authorList>
            <person name="Gan P."/>
            <person name="Ikeda K."/>
            <person name="Irieda H."/>
            <person name="Narusaka M."/>
            <person name="O'Connell R.J."/>
            <person name="Narusaka Y."/>
            <person name="Takano Y."/>
            <person name="Kubo Y."/>
            <person name="Shirasu K."/>
        </authorList>
    </citation>
    <scope>NUCLEOTIDE SEQUENCE [LARGE SCALE GENOMIC DNA]</scope>
    <source>
        <strain evidence="5">104-T / ATCC 96160 / CBS 514.97 / LARS 414 / MAFF 240422</strain>
    </source>
</reference>
<protein>
    <recommendedName>
        <fullName evidence="6">GPI anchored serine-threonine rich protein</fullName>
    </recommendedName>
</protein>
<reference evidence="5" key="2">
    <citation type="journal article" date="2019" name="Mol. Plant Microbe Interact.">
        <title>Genome sequence resources for four phytopathogenic fungi from the Colletotrichum orbiculare species complex.</title>
        <authorList>
            <person name="Gan P."/>
            <person name="Tsushima A."/>
            <person name="Narusaka M."/>
            <person name="Narusaka Y."/>
            <person name="Takano Y."/>
            <person name="Kubo Y."/>
            <person name="Shirasu K."/>
        </authorList>
    </citation>
    <scope>GENOME REANNOTATION</scope>
    <source>
        <strain evidence="5">104-T / ATCC 96160 / CBS 514.97 / LARS 414 / MAFF 240422</strain>
    </source>
</reference>
<evidence type="ECO:0000313" key="5">
    <source>
        <dbReference type="Proteomes" id="UP000014480"/>
    </source>
</evidence>
<feature type="transmembrane region" description="Helical" evidence="2">
    <location>
        <begin position="218"/>
        <end position="240"/>
    </location>
</feature>
<feature type="chain" id="PRO_5019847034" description="GPI anchored serine-threonine rich protein" evidence="3">
    <location>
        <begin position="17"/>
        <end position="258"/>
    </location>
</feature>